<dbReference type="RefSeq" id="WP_346335888.1">
    <property type="nucleotide sequence ID" value="NZ_JBBYXI010000001.1"/>
</dbReference>
<evidence type="ECO:0000256" key="1">
    <source>
        <dbReference type="ARBA" id="ARBA00022679"/>
    </source>
</evidence>
<evidence type="ECO:0000313" key="6">
    <source>
        <dbReference type="Proteomes" id="UP001418637"/>
    </source>
</evidence>
<reference evidence="5 6" key="1">
    <citation type="submission" date="2024-04" db="EMBL/GenBank/DDBJ databases">
        <title>A novel species isolated from cricket.</title>
        <authorList>
            <person name="Wang H.-C."/>
        </authorList>
    </citation>
    <scope>NUCLEOTIDE SEQUENCE [LARGE SCALE GENOMIC DNA]</scope>
    <source>
        <strain evidence="5 6">WL0021</strain>
    </source>
</reference>
<dbReference type="Pfam" id="PF13302">
    <property type="entry name" value="Acetyltransf_3"/>
    <property type="match status" value="1"/>
</dbReference>
<evidence type="ECO:0000256" key="2">
    <source>
        <dbReference type="ARBA" id="ARBA00023315"/>
    </source>
</evidence>
<comment type="caution">
    <text evidence="5">The sequence shown here is derived from an EMBL/GenBank/DDBJ whole genome shotgun (WGS) entry which is preliminary data.</text>
</comment>
<sequence>MSSPVKIETENFWIRSLTIQDADSRLVQWLNDQEMQDALNLPKLDMTPEKLRQFIVSFNNRNNYILGIFSKAEDTIIGFYTIDVNLQHQVGHLTTAIGDKNFWGKNIMPEIILAIRDYFFANTQVEKLSARVLAKNRRVLFNFIGSPDFPFEARLVKECRAPDGKRLDLLIFSAIKNS</sequence>
<evidence type="ECO:0000313" key="5">
    <source>
        <dbReference type="EMBL" id="MEN3929912.1"/>
    </source>
</evidence>
<dbReference type="InterPro" id="IPR016181">
    <property type="entry name" value="Acyl_CoA_acyltransferase"/>
</dbReference>
<organism evidence="5 6">
    <name type="scientific">Hohaiivirga grylli</name>
    <dbReference type="NCBI Taxonomy" id="3133970"/>
    <lineage>
        <taxon>Bacteria</taxon>
        <taxon>Pseudomonadati</taxon>
        <taxon>Pseudomonadota</taxon>
        <taxon>Alphaproteobacteria</taxon>
        <taxon>Hyphomicrobiales</taxon>
        <taxon>Methylobacteriaceae</taxon>
        <taxon>Hohaiivirga</taxon>
    </lineage>
</organism>
<dbReference type="InterPro" id="IPR051531">
    <property type="entry name" value="N-acetyltransferase"/>
</dbReference>
<keyword evidence="2" id="KW-0012">Acyltransferase</keyword>
<dbReference type="EMBL" id="JBBYXI010000001">
    <property type="protein sequence ID" value="MEN3929912.1"/>
    <property type="molecule type" value="Genomic_DNA"/>
</dbReference>
<dbReference type="Gene3D" id="3.40.630.30">
    <property type="match status" value="1"/>
</dbReference>
<evidence type="ECO:0000259" key="4">
    <source>
        <dbReference type="Pfam" id="PF13302"/>
    </source>
</evidence>
<keyword evidence="1" id="KW-0808">Transferase</keyword>
<comment type="similarity">
    <text evidence="3">Belongs to the acetyltransferase family. RimJ subfamily.</text>
</comment>
<dbReference type="Proteomes" id="UP001418637">
    <property type="component" value="Unassembled WGS sequence"/>
</dbReference>
<dbReference type="SUPFAM" id="SSF55729">
    <property type="entry name" value="Acyl-CoA N-acyltransferases (Nat)"/>
    <property type="match status" value="1"/>
</dbReference>
<dbReference type="PANTHER" id="PTHR43792">
    <property type="entry name" value="GNAT FAMILY, PUTATIVE (AFU_ORTHOLOGUE AFUA_3G00765)-RELATED-RELATED"/>
    <property type="match status" value="1"/>
</dbReference>
<name>A0ABV0BGT0_9HYPH</name>
<dbReference type="PANTHER" id="PTHR43792:SF8">
    <property type="entry name" value="[RIBOSOMAL PROTEIN US5]-ALANINE N-ACETYLTRANSFERASE"/>
    <property type="match status" value="1"/>
</dbReference>
<accession>A0ABV0BGT0</accession>
<proteinExistence type="inferred from homology"/>
<protein>
    <submittedName>
        <fullName evidence="5">GNAT family N-acetyltransferase</fullName>
    </submittedName>
</protein>
<gene>
    <name evidence="5" type="ORF">WJT86_02405</name>
</gene>
<dbReference type="InterPro" id="IPR000182">
    <property type="entry name" value="GNAT_dom"/>
</dbReference>
<keyword evidence="6" id="KW-1185">Reference proteome</keyword>
<evidence type="ECO:0000256" key="3">
    <source>
        <dbReference type="ARBA" id="ARBA00038502"/>
    </source>
</evidence>
<feature type="domain" description="N-acetyltransferase" evidence="4">
    <location>
        <begin position="13"/>
        <end position="138"/>
    </location>
</feature>